<keyword evidence="3" id="KW-1185">Reference proteome</keyword>
<accession>A0AAE0GRK4</accession>
<evidence type="ECO:0000313" key="3">
    <source>
        <dbReference type="Proteomes" id="UP001190700"/>
    </source>
</evidence>
<organism evidence="2 3">
    <name type="scientific">Cymbomonas tetramitiformis</name>
    <dbReference type="NCBI Taxonomy" id="36881"/>
    <lineage>
        <taxon>Eukaryota</taxon>
        <taxon>Viridiplantae</taxon>
        <taxon>Chlorophyta</taxon>
        <taxon>Pyramimonadophyceae</taxon>
        <taxon>Pyramimonadales</taxon>
        <taxon>Pyramimonadaceae</taxon>
        <taxon>Cymbomonas</taxon>
    </lineage>
</organism>
<feature type="region of interest" description="Disordered" evidence="1">
    <location>
        <begin position="1"/>
        <end position="21"/>
    </location>
</feature>
<evidence type="ECO:0000313" key="2">
    <source>
        <dbReference type="EMBL" id="KAK3282806.1"/>
    </source>
</evidence>
<sequence>MVGDVLTVPKMGSEGMTGRRMVGDVPLTVPKMGVKDGGGCADGAKMGVKGRVVGDVLTVPKMGVKGAGLHTADEAQMGSEV</sequence>
<evidence type="ECO:0000256" key="1">
    <source>
        <dbReference type="SAM" id="MobiDB-lite"/>
    </source>
</evidence>
<proteinExistence type="predicted"/>
<protein>
    <submittedName>
        <fullName evidence="2">Uncharacterized protein</fullName>
    </submittedName>
</protein>
<dbReference type="Proteomes" id="UP001190700">
    <property type="component" value="Unassembled WGS sequence"/>
</dbReference>
<gene>
    <name evidence="2" type="ORF">CYMTET_9467</name>
</gene>
<dbReference type="AlphaFoldDB" id="A0AAE0GRK4"/>
<reference evidence="2 3" key="1">
    <citation type="journal article" date="2015" name="Genome Biol. Evol.">
        <title>Comparative Genomics of a Bacterivorous Green Alga Reveals Evolutionary Causalities and Consequences of Phago-Mixotrophic Mode of Nutrition.</title>
        <authorList>
            <person name="Burns J.A."/>
            <person name="Paasch A."/>
            <person name="Narechania A."/>
            <person name="Kim E."/>
        </authorList>
    </citation>
    <scope>NUCLEOTIDE SEQUENCE [LARGE SCALE GENOMIC DNA]</scope>
    <source>
        <strain evidence="2 3">PLY_AMNH</strain>
    </source>
</reference>
<dbReference type="EMBL" id="LGRX02003149">
    <property type="protein sequence ID" value="KAK3282806.1"/>
    <property type="molecule type" value="Genomic_DNA"/>
</dbReference>
<comment type="caution">
    <text evidence="2">The sequence shown here is derived from an EMBL/GenBank/DDBJ whole genome shotgun (WGS) entry which is preliminary data.</text>
</comment>
<name>A0AAE0GRK4_9CHLO</name>